<gene>
    <name evidence="3" type="ORF">AL072_21975</name>
</gene>
<proteinExistence type="predicted"/>
<dbReference type="InterPro" id="IPR012340">
    <property type="entry name" value="NA-bd_OB-fold"/>
</dbReference>
<evidence type="ECO:0008006" key="5">
    <source>
        <dbReference type="Google" id="ProtNLM"/>
    </source>
</evidence>
<evidence type="ECO:0000259" key="2">
    <source>
        <dbReference type="Pfam" id="PF12172"/>
    </source>
</evidence>
<dbReference type="AlphaFoldDB" id="A0AAC8W221"/>
<accession>A0AAC8W221</accession>
<dbReference type="InterPro" id="IPR052513">
    <property type="entry name" value="Thioester_dehydratase-like"/>
</dbReference>
<dbReference type="InterPro" id="IPR022002">
    <property type="entry name" value="ChsH2_Znr"/>
</dbReference>
<reference evidence="4" key="1">
    <citation type="submission" date="2015-12" db="EMBL/GenBank/DDBJ databases">
        <title>Complete Genome Sequence of Azospirillum thiophilum BV-S.</title>
        <authorList>
            <person name="Fomenkov A."/>
            <person name="Vincze T."/>
            <person name="Grabovich M."/>
            <person name="Dubinina G."/>
            <person name="Orlova M."/>
            <person name="Belousova E."/>
            <person name="Roberts R.J."/>
        </authorList>
    </citation>
    <scope>NUCLEOTIDE SEQUENCE [LARGE SCALE GENOMIC DNA]</scope>
    <source>
        <strain evidence="4">BV-S</strain>
    </source>
</reference>
<feature type="domain" description="ChsH2 C-terminal OB-fold" evidence="1">
    <location>
        <begin position="56"/>
        <end position="129"/>
    </location>
</feature>
<dbReference type="Proteomes" id="UP000069935">
    <property type="component" value="Chromosome 3"/>
</dbReference>
<evidence type="ECO:0000259" key="1">
    <source>
        <dbReference type="Pfam" id="PF01796"/>
    </source>
</evidence>
<dbReference type="RefSeq" id="WP_045584316.1">
    <property type="nucleotide sequence ID" value="NZ_CP012403.1"/>
</dbReference>
<dbReference type="KEGG" id="ati:AL072_21975"/>
<dbReference type="InterPro" id="IPR002878">
    <property type="entry name" value="ChsH2_C"/>
</dbReference>
<evidence type="ECO:0000313" key="4">
    <source>
        <dbReference type="Proteomes" id="UP000069935"/>
    </source>
</evidence>
<keyword evidence="4" id="KW-1185">Reference proteome</keyword>
<organism evidence="3 4">
    <name type="scientific">Azospirillum thiophilum</name>
    <dbReference type="NCBI Taxonomy" id="528244"/>
    <lineage>
        <taxon>Bacteria</taxon>
        <taxon>Pseudomonadati</taxon>
        <taxon>Pseudomonadota</taxon>
        <taxon>Alphaproteobacteria</taxon>
        <taxon>Rhodospirillales</taxon>
        <taxon>Azospirillaceae</taxon>
        <taxon>Azospirillum</taxon>
    </lineage>
</organism>
<evidence type="ECO:0000313" key="3">
    <source>
        <dbReference type="EMBL" id="ALG73638.1"/>
    </source>
</evidence>
<reference evidence="3 4" key="2">
    <citation type="journal article" date="2016" name="Genome Announc.">
        <title>Complete Genome Sequence of a Strain of Azospirillum thiophilum Isolated from a Sulfide Spring.</title>
        <authorList>
            <person name="Fomenkov A."/>
            <person name="Vincze T."/>
            <person name="Grabovich M."/>
            <person name="Anton B.P."/>
            <person name="Dubinina G."/>
            <person name="Orlova M."/>
            <person name="Belousova E."/>
            <person name="Roberts R.J."/>
        </authorList>
    </citation>
    <scope>NUCLEOTIDE SEQUENCE [LARGE SCALE GENOMIC DNA]</scope>
    <source>
        <strain evidence="3 4">BV-S</strain>
    </source>
</reference>
<sequence length="146" mass="15878">MLDLFATPPEPTEASAPFWAGCDRQELLFPKCGSCGHLFYYPRRHCPRCSGTALGWQRLSGRGTVFSFTHVAVAFQGAEWEGQLPYTVVLVDLAEGPRMLSRLVGRSDSGSEGPAPVEVRSGDAVTVVFPQIGGRRFPFFERAAAG</sequence>
<dbReference type="Pfam" id="PF12172">
    <property type="entry name" value="zf-ChsH2"/>
    <property type="match status" value="1"/>
</dbReference>
<dbReference type="Gene3D" id="6.10.30.10">
    <property type="match status" value="1"/>
</dbReference>
<dbReference type="Pfam" id="PF01796">
    <property type="entry name" value="OB_ChsH2_C"/>
    <property type="match status" value="1"/>
</dbReference>
<protein>
    <recommendedName>
        <fullName evidence="5">DNA-binding protein</fullName>
    </recommendedName>
</protein>
<dbReference type="EMBL" id="CP012403">
    <property type="protein sequence ID" value="ALG73638.1"/>
    <property type="molecule type" value="Genomic_DNA"/>
</dbReference>
<dbReference type="PANTHER" id="PTHR34075">
    <property type="entry name" value="BLR3430 PROTEIN"/>
    <property type="match status" value="1"/>
</dbReference>
<dbReference type="SUPFAM" id="SSF50249">
    <property type="entry name" value="Nucleic acid-binding proteins"/>
    <property type="match status" value="1"/>
</dbReference>
<feature type="domain" description="ChsH2 rubredoxin-like zinc ribbon" evidence="2">
    <location>
        <begin position="19"/>
        <end position="54"/>
    </location>
</feature>
<name>A0AAC8W221_9PROT</name>
<dbReference type="PANTHER" id="PTHR34075:SF5">
    <property type="entry name" value="BLR3430 PROTEIN"/>
    <property type="match status" value="1"/>
</dbReference>